<evidence type="ECO:0000256" key="1">
    <source>
        <dbReference type="ARBA" id="ARBA00000022"/>
    </source>
</evidence>
<keyword evidence="5" id="KW-1185">Reference proteome</keyword>
<dbReference type="EMBL" id="JBFAIH010000030">
    <property type="protein sequence ID" value="MEV0367430.1"/>
    <property type="molecule type" value="Genomic_DNA"/>
</dbReference>
<dbReference type="NCBIfam" id="TIGR02464">
    <property type="entry name" value="ribofla_fusion"/>
    <property type="match status" value="1"/>
</dbReference>
<protein>
    <submittedName>
        <fullName evidence="4">NADAR family protein</fullName>
    </submittedName>
</protein>
<evidence type="ECO:0000313" key="4">
    <source>
        <dbReference type="EMBL" id="MEV0367430.1"/>
    </source>
</evidence>
<feature type="domain" description="NADAR" evidence="3">
    <location>
        <begin position="35"/>
        <end position="182"/>
    </location>
</feature>
<evidence type="ECO:0000259" key="3">
    <source>
        <dbReference type="Pfam" id="PF08719"/>
    </source>
</evidence>
<comment type="catalytic activity">
    <reaction evidence="1">
        <text>5-amino-6-(5-phospho-D-ribosylamino)uracil + H2O = 5,6-diaminouracil + D-ribose 5-phosphate</text>
        <dbReference type="Rhea" id="RHEA:55020"/>
        <dbReference type="ChEBI" id="CHEBI:15377"/>
        <dbReference type="ChEBI" id="CHEBI:46252"/>
        <dbReference type="ChEBI" id="CHEBI:58453"/>
        <dbReference type="ChEBI" id="CHEBI:78346"/>
    </reaction>
</comment>
<comment type="caution">
    <text evidence="4">The sequence shown here is derived from an EMBL/GenBank/DDBJ whole genome shotgun (WGS) entry which is preliminary data.</text>
</comment>
<dbReference type="InterPro" id="IPR037238">
    <property type="entry name" value="YbiA-like_sf"/>
</dbReference>
<evidence type="ECO:0000256" key="2">
    <source>
        <dbReference type="ARBA" id="ARBA00000751"/>
    </source>
</evidence>
<dbReference type="CDD" id="cd15457">
    <property type="entry name" value="NADAR"/>
    <property type="match status" value="1"/>
</dbReference>
<name>A0ABV3FIA5_9NOCA</name>
<reference evidence="4 5" key="1">
    <citation type="submission" date="2024-06" db="EMBL/GenBank/DDBJ databases">
        <title>The Natural Products Discovery Center: Release of the First 8490 Sequenced Strains for Exploring Actinobacteria Biosynthetic Diversity.</title>
        <authorList>
            <person name="Kalkreuter E."/>
            <person name="Kautsar S.A."/>
            <person name="Yang D."/>
            <person name="Bader C.D."/>
            <person name="Teijaro C.N."/>
            <person name="Fluegel L."/>
            <person name="Davis C.M."/>
            <person name="Simpson J.R."/>
            <person name="Lauterbach L."/>
            <person name="Steele A.D."/>
            <person name="Gui C."/>
            <person name="Meng S."/>
            <person name="Li G."/>
            <person name="Viehrig K."/>
            <person name="Ye F."/>
            <person name="Su P."/>
            <person name="Kiefer A.F."/>
            <person name="Nichols A."/>
            <person name="Cepeda A.J."/>
            <person name="Yan W."/>
            <person name="Fan B."/>
            <person name="Jiang Y."/>
            <person name="Adhikari A."/>
            <person name="Zheng C.-J."/>
            <person name="Schuster L."/>
            <person name="Cowan T.M."/>
            <person name="Smanski M.J."/>
            <person name="Chevrette M.G."/>
            <person name="De Carvalho L.P.S."/>
            <person name="Shen B."/>
        </authorList>
    </citation>
    <scope>NUCLEOTIDE SEQUENCE [LARGE SCALE GENOMIC DNA]</scope>
    <source>
        <strain evidence="4 5">NPDC050671</strain>
    </source>
</reference>
<organism evidence="4 5">
    <name type="scientific">Nocardia fusca</name>
    <dbReference type="NCBI Taxonomy" id="941183"/>
    <lineage>
        <taxon>Bacteria</taxon>
        <taxon>Bacillati</taxon>
        <taxon>Actinomycetota</taxon>
        <taxon>Actinomycetes</taxon>
        <taxon>Mycobacteriales</taxon>
        <taxon>Nocardiaceae</taxon>
        <taxon>Nocardia</taxon>
    </lineage>
</organism>
<dbReference type="RefSeq" id="WP_357986958.1">
    <property type="nucleotide sequence ID" value="NZ_JBFAIH010000030.1"/>
</dbReference>
<dbReference type="Proteomes" id="UP001551658">
    <property type="component" value="Unassembled WGS sequence"/>
</dbReference>
<sequence length="214" mass="23302">MTARSVSELIHIVAESGRVKYLPFWSHRPRSDGSVGAGCLSQWWPAKFTVDGQVFPTAEHYMMWRKAMLFDDGAIAAEVLEAGSPGAAKAWGRRIGGFDEELWGLHRFGIVVAGNIAKFGQHEPLGRFLLGTADRVLVEASPVDRVWGIGLAADDPRAEDPTRWKGLNLLGFALMEARSALRGQLPVLAPVQSRYPTPADTRAALVTEAQVDPA</sequence>
<dbReference type="InterPro" id="IPR012816">
    <property type="entry name" value="NADAR"/>
</dbReference>
<proteinExistence type="predicted"/>
<gene>
    <name evidence="4" type="ORF">AB0H72_32570</name>
</gene>
<comment type="catalytic activity">
    <reaction evidence="2">
        <text>2,5-diamino-6-hydroxy-4-(5-phosphoribosylamino)-pyrimidine + H2O = 2,5,6-triamino-4-hydroxypyrimidine + D-ribose 5-phosphate</text>
        <dbReference type="Rhea" id="RHEA:23436"/>
        <dbReference type="ChEBI" id="CHEBI:15377"/>
        <dbReference type="ChEBI" id="CHEBI:58614"/>
        <dbReference type="ChEBI" id="CHEBI:78346"/>
        <dbReference type="ChEBI" id="CHEBI:137796"/>
    </reaction>
</comment>
<dbReference type="Gene3D" id="1.10.357.40">
    <property type="entry name" value="YbiA-like"/>
    <property type="match status" value="1"/>
</dbReference>
<dbReference type="Pfam" id="PF08719">
    <property type="entry name" value="NADAR"/>
    <property type="match status" value="1"/>
</dbReference>
<evidence type="ECO:0000313" key="5">
    <source>
        <dbReference type="Proteomes" id="UP001551658"/>
    </source>
</evidence>
<accession>A0ABV3FIA5</accession>
<dbReference type="SUPFAM" id="SSF143990">
    <property type="entry name" value="YbiA-like"/>
    <property type="match status" value="1"/>
</dbReference>